<dbReference type="AlphaFoldDB" id="A0A1R0H3E4"/>
<name>A0A1R0H3E4_9FUNG</name>
<dbReference type="Proteomes" id="UP000187455">
    <property type="component" value="Unassembled WGS sequence"/>
</dbReference>
<gene>
    <name evidence="1" type="ORF">AYI68_g2163</name>
</gene>
<evidence type="ECO:0000313" key="1">
    <source>
        <dbReference type="EMBL" id="OLY83692.1"/>
    </source>
</evidence>
<protein>
    <submittedName>
        <fullName evidence="1">Uncharacterized protein</fullName>
    </submittedName>
</protein>
<dbReference type="EMBL" id="LSSL01000787">
    <property type="protein sequence ID" value="OLY83692.1"/>
    <property type="molecule type" value="Genomic_DNA"/>
</dbReference>
<sequence>MFTLPNKTFRCVLAERPIINHQHESLTPKNDANTIPRQVAVTFFPSAPAPLTAQSLSSMFIDWILAM</sequence>
<accession>A0A1R0H3E4</accession>
<organism evidence="1 2">
    <name type="scientific">Smittium mucronatum</name>
    <dbReference type="NCBI Taxonomy" id="133383"/>
    <lineage>
        <taxon>Eukaryota</taxon>
        <taxon>Fungi</taxon>
        <taxon>Fungi incertae sedis</taxon>
        <taxon>Zoopagomycota</taxon>
        <taxon>Kickxellomycotina</taxon>
        <taxon>Harpellomycetes</taxon>
        <taxon>Harpellales</taxon>
        <taxon>Legeriomycetaceae</taxon>
        <taxon>Smittium</taxon>
    </lineage>
</organism>
<evidence type="ECO:0000313" key="2">
    <source>
        <dbReference type="Proteomes" id="UP000187455"/>
    </source>
</evidence>
<reference evidence="1 2" key="1">
    <citation type="journal article" date="2016" name="Mol. Biol. Evol.">
        <title>Genome-Wide Survey of Gut Fungi (Harpellales) Reveals the First Horizontally Transferred Ubiquitin Gene from a Mosquito Host.</title>
        <authorList>
            <person name="Wang Y."/>
            <person name="White M.M."/>
            <person name="Kvist S."/>
            <person name="Moncalvo J.M."/>
        </authorList>
    </citation>
    <scope>NUCLEOTIDE SEQUENCE [LARGE SCALE GENOMIC DNA]</scope>
    <source>
        <strain evidence="1 2">ALG-7-W6</strain>
    </source>
</reference>
<comment type="caution">
    <text evidence="1">The sequence shown here is derived from an EMBL/GenBank/DDBJ whole genome shotgun (WGS) entry which is preliminary data.</text>
</comment>
<proteinExistence type="predicted"/>
<keyword evidence="2" id="KW-1185">Reference proteome</keyword>